<dbReference type="GO" id="GO:0003723">
    <property type="term" value="F:RNA binding"/>
    <property type="evidence" value="ECO:0007669"/>
    <property type="project" value="InterPro"/>
</dbReference>
<dbReference type="InterPro" id="IPR002885">
    <property type="entry name" value="PPR_rpt"/>
</dbReference>
<feature type="repeat" description="PPR" evidence="1">
    <location>
        <begin position="189"/>
        <end position="223"/>
    </location>
</feature>
<dbReference type="Pfam" id="PF13041">
    <property type="entry name" value="PPR_2"/>
    <property type="match status" value="3"/>
</dbReference>
<proteinExistence type="predicted"/>
<accession>A0A8J5E8P5</accession>
<evidence type="ECO:0000256" key="1">
    <source>
        <dbReference type="PROSITE-ProRule" id="PRU00708"/>
    </source>
</evidence>
<dbReference type="AlphaFoldDB" id="A0A8J5E8P5"/>
<evidence type="ECO:0008006" key="4">
    <source>
        <dbReference type="Google" id="ProtNLM"/>
    </source>
</evidence>
<dbReference type="Pfam" id="PF20431">
    <property type="entry name" value="E_motif"/>
    <property type="match status" value="1"/>
</dbReference>
<dbReference type="FunFam" id="1.25.40.10:FF:000090">
    <property type="entry name" value="Pentatricopeptide repeat-containing protein, chloroplastic"/>
    <property type="match status" value="1"/>
</dbReference>
<dbReference type="InterPro" id="IPR046960">
    <property type="entry name" value="PPR_At4g14850-like_plant"/>
</dbReference>
<feature type="repeat" description="PPR" evidence="1">
    <location>
        <begin position="456"/>
        <end position="490"/>
    </location>
</feature>
<dbReference type="NCBIfam" id="TIGR00756">
    <property type="entry name" value="PPR"/>
    <property type="match status" value="5"/>
</dbReference>
<reference evidence="2 3" key="1">
    <citation type="submission" date="2020-08" db="EMBL/GenBank/DDBJ databases">
        <title>Plant Genome Project.</title>
        <authorList>
            <person name="Zhang R.-G."/>
        </authorList>
    </citation>
    <scope>NUCLEOTIDE SEQUENCE [LARGE SCALE GENOMIC DNA]</scope>
    <source>
        <tissue evidence="2">Rhizome</tissue>
    </source>
</reference>
<dbReference type="GO" id="GO:0009451">
    <property type="term" value="P:RNA modification"/>
    <property type="evidence" value="ECO:0007669"/>
    <property type="project" value="InterPro"/>
</dbReference>
<dbReference type="EMBL" id="JACMSC010000097">
    <property type="protein sequence ID" value="KAG6467025.1"/>
    <property type="molecule type" value="Genomic_DNA"/>
</dbReference>
<dbReference type="Pfam" id="PF01535">
    <property type="entry name" value="PPR"/>
    <property type="match status" value="3"/>
</dbReference>
<dbReference type="Proteomes" id="UP000734854">
    <property type="component" value="Unassembled WGS sequence"/>
</dbReference>
<feature type="repeat" description="PPR" evidence="1">
    <location>
        <begin position="251"/>
        <end position="285"/>
    </location>
</feature>
<dbReference type="OrthoDB" id="185373at2759"/>
<protein>
    <recommendedName>
        <fullName evidence="4">Pentatricopeptide repeat-containing protein</fullName>
    </recommendedName>
</protein>
<organism evidence="2 3">
    <name type="scientific">Zingiber officinale</name>
    <name type="common">Ginger</name>
    <name type="synonym">Amomum zingiber</name>
    <dbReference type="NCBI Taxonomy" id="94328"/>
    <lineage>
        <taxon>Eukaryota</taxon>
        <taxon>Viridiplantae</taxon>
        <taxon>Streptophyta</taxon>
        <taxon>Embryophyta</taxon>
        <taxon>Tracheophyta</taxon>
        <taxon>Spermatophyta</taxon>
        <taxon>Magnoliopsida</taxon>
        <taxon>Liliopsida</taxon>
        <taxon>Zingiberales</taxon>
        <taxon>Zingiberaceae</taxon>
        <taxon>Zingiber</taxon>
    </lineage>
</organism>
<keyword evidence="3" id="KW-1185">Reference proteome</keyword>
<dbReference type="PROSITE" id="PS51375">
    <property type="entry name" value="PPR"/>
    <property type="match status" value="4"/>
</dbReference>
<feature type="repeat" description="PPR" evidence="1">
    <location>
        <begin position="351"/>
        <end position="385"/>
    </location>
</feature>
<dbReference type="InterPro" id="IPR046848">
    <property type="entry name" value="E_motif"/>
</dbReference>
<name>A0A8J5E8P5_ZINOF</name>
<evidence type="ECO:0000313" key="3">
    <source>
        <dbReference type="Proteomes" id="UP000734854"/>
    </source>
</evidence>
<dbReference type="PANTHER" id="PTHR47926:SF537">
    <property type="entry name" value="PENTACOTRIPEPTIDE-REPEAT REGION OF PRORP DOMAIN-CONTAINING PROTEIN"/>
    <property type="match status" value="1"/>
</dbReference>
<dbReference type="PANTHER" id="PTHR47926">
    <property type="entry name" value="PENTATRICOPEPTIDE REPEAT-CONTAINING PROTEIN"/>
    <property type="match status" value="1"/>
</dbReference>
<evidence type="ECO:0000313" key="2">
    <source>
        <dbReference type="EMBL" id="KAG6467025.1"/>
    </source>
</evidence>
<gene>
    <name evidence="2" type="ORF">ZIOFF_075210</name>
</gene>
<comment type="caution">
    <text evidence="2">The sequence shown here is derived from an EMBL/GenBank/DDBJ whole genome shotgun (WGS) entry which is preliminary data.</text>
</comment>
<sequence length="648" mass="71372">MADIVVLSYFRPPPSPSTGSNDLHHSISLLLRRNLSVLHLKQIQAQLFRRSLHDDRILLTQLVSGCSSAGAPAYATRLFLSLPEPDLVLLNAMLRAYTLNSLHRQAVAFYVRDVLGRGFAPDRFTFPYVLKACAALRDLSLGRQIHGSLVKLRETSVHVIALNSLVDMYFKCRENEAARKVFQAIEEPNSTSWNMLMTGLLNSGDVNHARHLFDQMPRRDVVSWNSLLSAYAWAGDMNTVQELFDEMPERDSVSWNVLIAGYTENGQNDKALSIFEQMITAGFRPDNATLLSAASACTGACSVSENVLNHVISCLKSANSASVSTALLSLCAKVGRVDEARSVFEQIPEKDLVAWNAMIAAYAQNQRPVEAIELFKLMQGCSLQVGVMPDSVTMISLINCCAQIGILSLGEWIHAYIRRNGIECNTILSTALIDMYANCGDIDRSQHLFSDMPEKDLATWNAMIKGLAIHGRGLEALELFSSMENHGPVPNEVTFIGLLTACSHGGLIAEGLKLLELLQKRYGLVPCIEHYGSVVDLLGRAGKLSEAYELIENMPIKPDVVVWSSLLSACQSYRNVELAEKAAQKVIELDPGNDSHYVLLSNVYASRGKWTEAAQVRALMKACRVQKKPGCSAVELDGVVHEFEASDQ</sequence>